<dbReference type="Proteomes" id="UP001500051">
    <property type="component" value="Unassembled WGS sequence"/>
</dbReference>
<evidence type="ECO:0000313" key="2">
    <source>
        <dbReference type="Proteomes" id="UP001500051"/>
    </source>
</evidence>
<proteinExistence type="predicted"/>
<accession>A0ABP7D9K4</accession>
<dbReference type="EMBL" id="BAAAYX010000004">
    <property type="protein sequence ID" value="GAA3701443.1"/>
    <property type="molecule type" value="Genomic_DNA"/>
</dbReference>
<dbReference type="RefSeq" id="WP_344811974.1">
    <property type="nucleotide sequence ID" value="NZ_BAAAYX010000004.1"/>
</dbReference>
<comment type="caution">
    <text evidence="1">The sequence shown here is derived from an EMBL/GenBank/DDBJ whole genome shotgun (WGS) entry which is preliminary data.</text>
</comment>
<evidence type="ECO:0000313" key="1">
    <source>
        <dbReference type="EMBL" id="GAA3701443.1"/>
    </source>
</evidence>
<protein>
    <recommendedName>
        <fullName evidence="3">EVE domain-containing protein</fullName>
    </recommendedName>
</protein>
<sequence length="136" mass="14578">MAYFLFNVRDGDAARAALLLRAGWWPVDVGEPHRNSLTSGDLVLVYVAAPSRFFLGRAVLASDVQDRDSSERADTATGRVTVTGVEEWDPPVPMAGVLARIDRSAGARADFATGVVRITEEEYTAALSVAAERPTG</sequence>
<dbReference type="Gene3D" id="3.10.590.10">
    <property type="entry name" value="ph1033 like domains"/>
    <property type="match status" value="1"/>
</dbReference>
<evidence type="ECO:0008006" key="3">
    <source>
        <dbReference type="Google" id="ProtNLM"/>
    </source>
</evidence>
<gene>
    <name evidence="1" type="ORF">GCM10022204_17830</name>
</gene>
<keyword evidence="2" id="KW-1185">Reference proteome</keyword>
<name>A0ABP7D9K4_9ACTN</name>
<organism evidence="1 2">
    <name type="scientific">Microlunatus aurantiacus</name>
    <dbReference type="NCBI Taxonomy" id="446786"/>
    <lineage>
        <taxon>Bacteria</taxon>
        <taxon>Bacillati</taxon>
        <taxon>Actinomycetota</taxon>
        <taxon>Actinomycetes</taxon>
        <taxon>Propionibacteriales</taxon>
        <taxon>Propionibacteriaceae</taxon>
        <taxon>Microlunatus</taxon>
    </lineage>
</organism>
<reference evidence="2" key="1">
    <citation type="journal article" date="2019" name="Int. J. Syst. Evol. Microbiol.">
        <title>The Global Catalogue of Microorganisms (GCM) 10K type strain sequencing project: providing services to taxonomists for standard genome sequencing and annotation.</title>
        <authorList>
            <consortium name="The Broad Institute Genomics Platform"/>
            <consortium name="The Broad Institute Genome Sequencing Center for Infectious Disease"/>
            <person name="Wu L."/>
            <person name="Ma J."/>
        </authorList>
    </citation>
    <scope>NUCLEOTIDE SEQUENCE [LARGE SCALE GENOMIC DNA]</scope>
    <source>
        <strain evidence="2">JCM 16548</strain>
    </source>
</reference>